<sequence>MLKPFYTGNYVNNPDTSSGGRIARTLCNKVGDFCASRIIRSGASSTLHLRRYFYVLGAKTYNVTTNQWKEVNVTGGEFNFGNRTSSQYVSVPESGLGFIYGGTDYMGGMIRFDASDLENLLWTNETLGNGSHRSNVPNLESAAMVFIPAGDKGMLVTFGGGNVSAGISPDSGWPYDSNWLTVYVYDIASHTWRAQEASGDTPFHRTSFCAVVTEAADGSAFHITTYGGWSLLDQRSYEDIDATDLSNHTNKGQQVNVNPTIGRDSLTGACQVYRGTEMIVLGGEVREGAYSLANGACSNTFEPARALD</sequence>
<dbReference type="STRING" id="441959.B8LSZ7"/>
<dbReference type="InterPro" id="IPR015915">
    <property type="entry name" value="Kelch-typ_b-propeller"/>
</dbReference>
<evidence type="ECO:0000313" key="1">
    <source>
        <dbReference type="EMBL" id="EED22993.1"/>
    </source>
</evidence>
<dbReference type="EMBL" id="EQ962652">
    <property type="protein sequence ID" value="EED22993.1"/>
    <property type="molecule type" value="Genomic_DNA"/>
</dbReference>
<gene>
    <name evidence="1" type="ORF">TSTA_064590</name>
</gene>
<dbReference type="VEuPathDB" id="FungiDB:TSTA_064590"/>
<dbReference type="InParanoid" id="B8LSZ7"/>
<organism evidence="1 2">
    <name type="scientific">Talaromyces stipitatus (strain ATCC 10500 / CBS 375.48 / QM 6759 / NRRL 1006)</name>
    <name type="common">Penicillium stipitatum</name>
    <dbReference type="NCBI Taxonomy" id="441959"/>
    <lineage>
        <taxon>Eukaryota</taxon>
        <taxon>Fungi</taxon>
        <taxon>Dikarya</taxon>
        <taxon>Ascomycota</taxon>
        <taxon>Pezizomycotina</taxon>
        <taxon>Eurotiomycetes</taxon>
        <taxon>Eurotiomycetidae</taxon>
        <taxon>Eurotiales</taxon>
        <taxon>Trichocomaceae</taxon>
        <taxon>Talaromyces</taxon>
        <taxon>Talaromyces sect. Talaromyces</taxon>
    </lineage>
</organism>
<dbReference type="Proteomes" id="UP000001745">
    <property type="component" value="Unassembled WGS sequence"/>
</dbReference>
<dbReference type="PhylomeDB" id="B8LSZ7"/>
<dbReference type="GeneID" id="8106214"/>
<name>B8LSZ7_TALSN</name>
<dbReference type="RefSeq" id="XP_002340380.1">
    <property type="nucleotide sequence ID" value="XM_002340339.1"/>
</dbReference>
<dbReference type="OrthoDB" id="4222185at2759"/>
<dbReference type="Gene3D" id="2.120.10.80">
    <property type="entry name" value="Kelch-type beta propeller"/>
    <property type="match status" value="1"/>
</dbReference>
<evidence type="ECO:0008006" key="3">
    <source>
        <dbReference type="Google" id="ProtNLM"/>
    </source>
</evidence>
<accession>B8LSZ7</accession>
<proteinExistence type="predicted"/>
<keyword evidence="2" id="KW-1185">Reference proteome</keyword>
<reference evidence="2" key="1">
    <citation type="journal article" date="2015" name="Genome Announc.">
        <title>Genome sequence of the AIDS-associated pathogen Penicillium marneffei (ATCC18224) and its near taxonomic relative Talaromyces stipitatus (ATCC10500).</title>
        <authorList>
            <person name="Nierman W.C."/>
            <person name="Fedorova-Abrams N.D."/>
            <person name="Andrianopoulos A."/>
        </authorList>
    </citation>
    <scope>NUCLEOTIDE SEQUENCE [LARGE SCALE GENOMIC DNA]</scope>
    <source>
        <strain evidence="2">ATCC 10500 / CBS 375.48 / QM 6759 / NRRL 1006</strain>
    </source>
</reference>
<evidence type="ECO:0000313" key="2">
    <source>
        <dbReference type="Proteomes" id="UP000001745"/>
    </source>
</evidence>
<protein>
    <recommendedName>
        <fullName evidence="3">Kelch repeat protein</fullName>
    </recommendedName>
</protein>
<dbReference type="InterPro" id="IPR011043">
    <property type="entry name" value="Gal_Oxase/kelch_b-propeller"/>
</dbReference>
<dbReference type="AlphaFoldDB" id="B8LSZ7"/>
<dbReference type="SUPFAM" id="SSF50965">
    <property type="entry name" value="Galactose oxidase, central domain"/>
    <property type="match status" value="1"/>
</dbReference>
<dbReference type="eggNOG" id="ENOG502S423">
    <property type="taxonomic scope" value="Eukaryota"/>
</dbReference>
<dbReference type="HOGENOM" id="CLU_903664_0_0_1"/>